<comment type="caution">
    <text evidence="3">The sequence shown here is derived from an EMBL/GenBank/DDBJ whole genome shotgun (WGS) entry which is preliminary data.</text>
</comment>
<evidence type="ECO:0000313" key="2">
    <source>
        <dbReference type="EMBL" id="KAF4736844.1"/>
    </source>
</evidence>
<keyword evidence="4" id="KW-1185">Reference proteome</keyword>
<dbReference type="EMBL" id="JABANM010011943">
    <property type="protein sequence ID" value="KAF4736844.1"/>
    <property type="molecule type" value="Genomic_DNA"/>
</dbReference>
<feature type="compositionally biased region" description="Acidic residues" evidence="1">
    <location>
        <begin position="1"/>
        <end position="24"/>
    </location>
</feature>
<proteinExistence type="predicted"/>
<evidence type="ECO:0000313" key="5">
    <source>
        <dbReference type="Proteomes" id="UP000574390"/>
    </source>
</evidence>
<protein>
    <submittedName>
        <fullName evidence="3">Uncharacterized protein</fullName>
    </submittedName>
</protein>
<feature type="region of interest" description="Disordered" evidence="1">
    <location>
        <begin position="42"/>
        <end position="79"/>
    </location>
</feature>
<accession>A0A7J6T5B0</accession>
<dbReference type="Proteomes" id="UP000553632">
    <property type="component" value="Unassembled WGS sequence"/>
</dbReference>
<feature type="compositionally biased region" description="Basic residues" evidence="1">
    <location>
        <begin position="52"/>
        <end position="63"/>
    </location>
</feature>
<name>A0A7J6T5B0_PEROL</name>
<evidence type="ECO:0000313" key="4">
    <source>
        <dbReference type="Proteomes" id="UP000553632"/>
    </source>
</evidence>
<organism evidence="3 4">
    <name type="scientific">Perkinsus olseni</name>
    <name type="common">Perkinsus atlanticus</name>
    <dbReference type="NCBI Taxonomy" id="32597"/>
    <lineage>
        <taxon>Eukaryota</taxon>
        <taxon>Sar</taxon>
        <taxon>Alveolata</taxon>
        <taxon>Perkinsozoa</taxon>
        <taxon>Perkinsea</taxon>
        <taxon>Perkinsida</taxon>
        <taxon>Perkinsidae</taxon>
        <taxon>Perkinsus</taxon>
    </lineage>
</organism>
<gene>
    <name evidence="2" type="ORF">FOZ62_004352</name>
    <name evidence="3" type="ORF">FOZ63_004823</name>
</gene>
<evidence type="ECO:0000256" key="1">
    <source>
        <dbReference type="SAM" id="MobiDB-lite"/>
    </source>
</evidence>
<reference evidence="4 5" key="1">
    <citation type="submission" date="2020-04" db="EMBL/GenBank/DDBJ databases">
        <title>Perkinsus olseni comparative genomics.</title>
        <authorList>
            <person name="Bogema D.R."/>
        </authorList>
    </citation>
    <scope>NUCLEOTIDE SEQUENCE [LARGE SCALE GENOMIC DNA]</scope>
    <source>
        <strain evidence="2">ATCC PRA-205</strain>
        <strain evidence="3 4">ATCC PRA-207</strain>
    </source>
</reference>
<feature type="region of interest" description="Disordered" evidence="1">
    <location>
        <begin position="1"/>
        <end position="27"/>
    </location>
</feature>
<dbReference type="Proteomes" id="UP000574390">
    <property type="component" value="Unassembled WGS sequence"/>
</dbReference>
<evidence type="ECO:0000313" key="3">
    <source>
        <dbReference type="EMBL" id="KAF4740429.1"/>
    </source>
</evidence>
<sequence length="138" mass="15054">MDCSDENNDLDDTVVMESDNEADENVEHSNIVDIIRSSSSAGRGAEVATSVAKRRRGSRGKVFRQRDEAAPLTHSDGPVIACTQGRERQLLLQAIQQYEALRSPRKVTRGPLEVDTVVIMEKTTTRAPDSCPAASVTV</sequence>
<dbReference type="AlphaFoldDB" id="A0A7J6T5B0"/>
<dbReference type="EMBL" id="JABANO010013271">
    <property type="protein sequence ID" value="KAF4740429.1"/>
    <property type="molecule type" value="Genomic_DNA"/>
</dbReference>